<evidence type="ECO:0000256" key="16">
    <source>
        <dbReference type="ARBA" id="ARBA00023316"/>
    </source>
</evidence>
<dbReference type="InterPro" id="IPR050065">
    <property type="entry name" value="GlmU-like"/>
</dbReference>
<keyword evidence="23" id="KW-1185">Reference proteome</keyword>
<evidence type="ECO:0000259" key="21">
    <source>
        <dbReference type="Pfam" id="PF00483"/>
    </source>
</evidence>
<feature type="binding site" evidence="20">
    <location>
        <position position="439"/>
    </location>
    <ligand>
        <name>acetyl-CoA</name>
        <dbReference type="ChEBI" id="CHEBI:57288"/>
    </ligand>
</feature>
<keyword evidence="9 20" id="KW-0479">Metal-binding</keyword>
<evidence type="ECO:0000256" key="4">
    <source>
        <dbReference type="ARBA" id="ARBA00007707"/>
    </source>
</evidence>
<keyword evidence="14 20" id="KW-0511">Multifunctional enzyme</keyword>
<evidence type="ECO:0000256" key="13">
    <source>
        <dbReference type="ARBA" id="ARBA00022984"/>
    </source>
</evidence>
<feature type="region of interest" description="Linker" evidence="20">
    <location>
        <begin position="230"/>
        <end position="250"/>
    </location>
</feature>
<evidence type="ECO:0000256" key="12">
    <source>
        <dbReference type="ARBA" id="ARBA00022960"/>
    </source>
</evidence>
<dbReference type="EMBL" id="NIBG01000024">
    <property type="protein sequence ID" value="PAB57643.1"/>
    <property type="molecule type" value="Genomic_DNA"/>
</dbReference>
<evidence type="ECO:0000256" key="19">
    <source>
        <dbReference type="ARBA" id="ARBA00049628"/>
    </source>
</evidence>
<comment type="catalytic activity">
    <reaction evidence="17 20">
        <text>alpha-D-glucosamine 1-phosphate + acetyl-CoA = N-acetyl-alpha-D-glucosamine 1-phosphate + CoA + H(+)</text>
        <dbReference type="Rhea" id="RHEA:13725"/>
        <dbReference type="ChEBI" id="CHEBI:15378"/>
        <dbReference type="ChEBI" id="CHEBI:57287"/>
        <dbReference type="ChEBI" id="CHEBI:57288"/>
        <dbReference type="ChEBI" id="CHEBI:57776"/>
        <dbReference type="ChEBI" id="CHEBI:58516"/>
        <dbReference type="EC" id="2.3.1.157"/>
    </reaction>
</comment>
<dbReference type="Proteomes" id="UP000216024">
    <property type="component" value="Unassembled WGS sequence"/>
</dbReference>
<comment type="pathway">
    <text evidence="3 20">Nucleotide-sugar biosynthesis; UDP-N-acetyl-alpha-D-glucosamine biosynthesis; UDP-N-acetyl-alpha-D-glucosamine from N-acetyl-alpha-D-glucosamine 1-phosphate: step 1/1.</text>
</comment>
<feature type="binding site" evidence="20">
    <location>
        <position position="332"/>
    </location>
    <ligand>
        <name>UDP-N-acetyl-alpha-D-glucosamine</name>
        <dbReference type="ChEBI" id="CHEBI:57705"/>
    </ligand>
</feature>
<evidence type="ECO:0000256" key="6">
    <source>
        <dbReference type="ARBA" id="ARBA00022490"/>
    </source>
</evidence>
<dbReference type="PANTHER" id="PTHR43584:SF3">
    <property type="entry name" value="BIFUNCTIONAL PROTEIN GLMU"/>
    <property type="match status" value="1"/>
</dbReference>
<dbReference type="Pfam" id="PF00132">
    <property type="entry name" value="Hexapep"/>
    <property type="match status" value="1"/>
</dbReference>
<feature type="binding site" evidence="20">
    <location>
        <begin position="100"/>
        <end position="102"/>
    </location>
    <ligand>
        <name>UDP-N-acetyl-alpha-D-glucosamine</name>
        <dbReference type="ChEBI" id="CHEBI:57705"/>
    </ligand>
</feature>
<proteinExistence type="inferred from homology"/>
<evidence type="ECO:0000313" key="22">
    <source>
        <dbReference type="EMBL" id="PAB57643.1"/>
    </source>
</evidence>
<feature type="active site" description="Proton acceptor" evidence="20">
    <location>
        <position position="362"/>
    </location>
</feature>
<dbReference type="NCBIfam" id="TIGR01173">
    <property type="entry name" value="glmU"/>
    <property type="match status" value="1"/>
</dbReference>
<dbReference type="GO" id="GO:0071555">
    <property type="term" value="P:cell wall organization"/>
    <property type="evidence" value="ECO:0007669"/>
    <property type="project" value="UniProtKB-KW"/>
</dbReference>
<feature type="binding site" evidence="20">
    <location>
        <position position="154"/>
    </location>
    <ligand>
        <name>UDP-N-acetyl-alpha-D-glucosamine</name>
        <dbReference type="ChEBI" id="CHEBI:57705"/>
    </ligand>
</feature>
<comment type="caution">
    <text evidence="20">Lacks conserved residue(s) required for the propagation of feature annotation.</text>
</comment>
<comment type="catalytic activity">
    <reaction evidence="18 20">
        <text>N-acetyl-alpha-D-glucosamine 1-phosphate + UTP + H(+) = UDP-N-acetyl-alpha-D-glucosamine + diphosphate</text>
        <dbReference type="Rhea" id="RHEA:13509"/>
        <dbReference type="ChEBI" id="CHEBI:15378"/>
        <dbReference type="ChEBI" id="CHEBI:33019"/>
        <dbReference type="ChEBI" id="CHEBI:46398"/>
        <dbReference type="ChEBI" id="CHEBI:57705"/>
        <dbReference type="ChEBI" id="CHEBI:57776"/>
        <dbReference type="EC" id="2.7.7.23"/>
    </reaction>
</comment>
<feature type="binding site" evidence="20">
    <location>
        <position position="404"/>
    </location>
    <ligand>
        <name>acetyl-CoA</name>
        <dbReference type="ChEBI" id="CHEBI:57288"/>
    </ligand>
</feature>
<evidence type="ECO:0000256" key="17">
    <source>
        <dbReference type="ARBA" id="ARBA00048247"/>
    </source>
</evidence>
<evidence type="ECO:0000256" key="3">
    <source>
        <dbReference type="ARBA" id="ARBA00005208"/>
    </source>
</evidence>
<keyword evidence="11 20" id="KW-0460">Magnesium</keyword>
<dbReference type="SUPFAM" id="SSF51161">
    <property type="entry name" value="Trimeric LpxA-like enzymes"/>
    <property type="match status" value="1"/>
</dbReference>
<dbReference type="OrthoDB" id="9775031at2"/>
<dbReference type="InterPro" id="IPR029044">
    <property type="entry name" value="Nucleotide-diphossugar_trans"/>
</dbReference>
<evidence type="ECO:0000256" key="8">
    <source>
        <dbReference type="ARBA" id="ARBA00022695"/>
    </source>
</evidence>
<keyword evidence="13 20" id="KW-0573">Peptidoglycan synthesis</keyword>
<feature type="domain" description="Nucleotidyl transferase" evidence="21">
    <location>
        <begin position="6"/>
        <end position="219"/>
    </location>
</feature>
<keyword evidence="10 20" id="KW-0677">Repeat</keyword>
<feature type="binding site" evidence="20">
    <location>
        <position position="422"/>
    </location>
    <ligand>
        <name>acetyl-CoA</name>
        <dbReference type="ChEBI" id="CHEBI:57288"/>
    </ligand>
</feature>
<comment type="pathway">
    <text evidence="2 20">Nucleotide-sugar biosynthesis; UDP-N-acetyl-alpha-D-glucosamine biosynthesis; N-acetyl-alpha-D-glucosamine 1-phosphate from alpha-D-glucosamine 6-phosphate (route II): step 2/2.</text>
</comment>
<feature type="binding site" evidence="20">
    <location>
        <position position="376"/>
    </location>
    <ligand>
        <name>UDP-N-acetyl-alpha-D-glucosamine</name>
        <dbReference type="ChEBI" id="CHEBI:57705"/>
    </ligand>
</feature>
<feature type="binding site" evidence="20">
    <location>
        <position position="139"/>
    </location>
    <ligand>
        <name>UDP-N-acetyl-alpha-D-glucosamine</name>
        <dbReference type="ChEBI" id="CHEBI:57705"/>
    </ligand>
</feature>
<dbReference type="GO" id="GO:0000287">
    <property type="term" value="F:magnesium ion binding"/>
    <property type="evidence" value="ECO:0007669"/>
    <property type="project" value="UniProtKB-UniRule"/>
</dbReference>
<dbReference type="Pfam" id="PF00483">
    <property type="entry name" value="NTP_transferase"/>
    <property type="match status" value="1"/>
</dbReference>
<feature type="binding site" evidence="20">
    <location>
        <begin position="9"/>
        <end position="12"/>
    </location>
    <ligand>
        <name>UDP-N-acetyl-alpha-D-glucosamine</name>
        <dbReference type="ChEBI" id="CHEBI:57705"/>
    </ligand>
</feature>
<feature type="binding site" evidence="20">
    <location>
        <position position="227"/>
    </location>
    <ligand>
        <name>UDP-N-acetyl-alpha-D-glucosamine</name>
        <dbReference type="ChEBI" id="CHEBI:57705"/>
    </ligand>
</feature>
<comment type="cofactor">
    <cofactor evidence="20">
        <name>Mg(2+)</name>
        <dbReference type="ChEBI" id="CHEBI:18420"/>
    </cofactor>
    <text evidence="20">Binds 1 Mg(2+) ion per subunit.</text>
</comment>
<dbReference type="GO" id="GO:0009252">
    <property type="term" value="P:peptidoglycan biosynthetic process"/>
    <property type="evidence" value="ECO:0007669"/>
    <property type="project" value="UniProtKB-UniRule"/>
</dbReference>
<dbReference type="InterPro" id="IPR001451">
    <property type="entry name" value="Hexapep"/>
</dbReference>
<dbReference type="GO" id="GO:0019134">
    <property type="term" value="F:glucosamine-1-phosphate N-acetyltransferase activity"/>
    <property type="evidence" value="ECO:0007669"/>
    <property type="project" value="UniProtKB-UniRule"/>
</dbReference>
<evidence type="ECO:0000256" key="14">
    <source>
        <dbReference type="ARBA" id="ARBA00023268"/>
    </source>
</evidence>
<reference evidence="22 23" key="1">
    <citation type="submission" date="2017-06" db="EMBL/GenBank/DDBJ databases">
        <title>Draft genome sequence of anaerobic fermentative bacterium Anaeromicrobium sediminis DY2726D isolated from West Pacific Ocean sediments.</title>
        <authorList>
            <person name="Zeng X."/>
        </authorList>
    </citation>
    <scope>NUCLEOTIDE SEQUENCE [LARGE SCALE GENOMIC DNA]</scope>
    <source>
        <strain evidence="22 23">DY2726D</strain>
    </source>
</reference>
<feature type="region of interest" description="Pyrophosphorylase" evidence="20">
    <location>
        <begin position="1"/>
        <end position="229"/>
    </location>
</feature>
<evidence type="ECO:0000256" key="15">
    <source>
        <dbReference type="ARBA" id="ARBA00023315"/>
    </source>
</evidence>
<sequence>MEKTTAIILAAGAGTRMKSKFPKVVHKVCGKSMVEHVIHVAKCSDCEETVVVIGHGADKVKETVKDDVHFVLQREQLGTGHAVLQAKEYIKDEGYVLLLYGDTPLIKADTLREMIDYHKENKLSATVLTAHVDNPYGYGRIVKDTAGYVEKIVEHKDANEEELKITEINSGMYLYDAKLLKESLDLLNNNNSQKEYYITDVVGILNDKGHKVGSYVLEDMEEILGVNSRVQLAAAEKIMRDRTLNKLMESGVTLIDPNNTYIDAQVEIGQDTIIYPGAIIKGNTIIGNECSIGHNTRIENSIIKDNVEIQSSTIIDSFVDEETTVGPYAYLRPNSKIGKKAKIGDFVEVKNATIGDNSKASHLAYIGDAEVGSGVNIGCGVVFVNYDGKNKHKTIVEDNAFVGSNCNLVAPVTIKESAYIATGSTITKEVPEGALSVARQKQRNIEGWVERKGLLKNK</sequence>
<organism evidence="22 23">
    <name type="scientific">Anaeromicrobium sediminis</name>
    <dbReference type="NCBI Taxonomy" id="1478221"/>
    <lineage>
        <taxon>Bacteria</taxon>
        <taxon>Bacillati</taxon>
        <taxon>Bacillota</taxon>
        <taxon>Clostridia</taxon>
        <taxon>Peptostreptococcales</taxon>
        <taxon>Thermotaleaceae</taxon>
        <taxon>Anaeromicrobium</taxon>
    </lineage>
</organism>
<protein>
    <recommendedName>
        <fullName evidence="20">Bifunctional protein GlmU</fullName>
    </recommendedName>
    <domain>
        <recommendedName>
            <fullName evidence="20">UDP-N-acetylglucosamine pyrophosphorylase</fullName>
            <ecNumber evidence="20">2.7.7.23</ecNumber>
        </recommendedName>
        <alternativeName>
            <fullName evidence="20">N-acetylglucosamine-1-phosphate uridyltransferase</fullName>
        </alternativeName>
    </domain>
    <domain>
        <recommendedName>
            <fullName evidence="20">Glucosamine-1-phosphate N-acetyltransferase</fullName>
            <ecNumber evidence="20">2.3.1.157</ecNumber>
        </recommendedName>
    </domain>
</protein>
<dbReference type="GO" id="GO:0006048">
    <property type="term" value="P:UDP-N-acetylglucosamine biosynthetic process"/>
    <property type="evidence" value="ECO:0007669"/>
    <property type="project" value="UniProtKB-UniPathway"/>
</dbReference>
<dbReference type="Gene3D" id="3.90.550.10">
    <property type="entry name" value="Spore Coat Polysaccharide Biosynthesis Protein SpsA, Chain A"/>
    <property type="match status" value="1"/>
</dbReference>
<feature type="binding site" evidence="20">
    <location>
        <position position="350"/>
    </location>
    <ligand>
        <name>UDP-N-acetyl-alpha-D-glucosamine</name>
        <dbReference type="ChEBI" id="CHEBI:57705"/>
    </ligand>
</feature>
<dbReference type="SUPFAM" id="SSF53448">
    <property type="entry name" value="Nucleotide-diphospho-sugar transferases"/>
    <property type="match status" value="1"/>
</dbReference>
<feature type="binding site" evidence="20">
    <location>
        <position position="227"/>
    </location>
    <ligand>
        <name>Mg(2+)</name>
        <dbReference type="ChEBI" id="CHEBI:18420"/>
    </ligand>
</feature>
<dbReference type="RefSeq" id="WP_095135211.1">
    <property type="nucleotide sequence ID" value="NZ_NIBG01000024.1"/>
</dbReference>
<comment type="pathway">
    <text evidence="20">Bacterial outer membrane biogenesis; LPS lipid A biosynthesis.</text>
</comment>
<evidence type="ECO:0000256" key="20">
    <source>
        <dbReference type="HAMAP-Rule" id="MF_01631"/>
    </source>
</evidence>
<comment type="caution">
    <text evidence="22">The sequence shown here is derived from an EMBL/GenBank/DDBJ whole genome shotgun (WGS) entry which is preliminary data.</text>
</comment>
<dbReference type="GO" id="GO:0003977">
    <property type="term" value="F:UDP-N-acetylglucosamine diphosphorylase activity"/>
    <property type="evidence" value="ECO:0007669"/>
    <property type="project" value="UniProtKB-UniRule"/>
</dbReference>
<feature type="binding site" evidence="20">
    <location>
        <position position="169"/>
    </location>
    <ligand>
        <name>UDP-N-acetyl-alpha-D-glucosamine</name>
        <dbReference type="ChEBI" id="CHEBI:57705"/>
    </ligand>
</feature>
<dbReference type="AlphaFoldDB" id="A0A267MFS2"/>
<dbReference type="EC" id="2.7.7.23" evidence="20"/>
<name>A0A267MFS2_9FIRM</name>
<feature type="binding site" evidence="20">
    <location>
        <position position="73"/>
    </location>
    <ligand>
        <name>UDP-N-acetyl-alpha-D-glucosamine</name>
        <dbReference type="ChEBI" id="CHEBI:57705"/>
    </ligand>
</feature>
<dbReference type="NCBIfam" id="NF010934">
    <property type="entry name" value="PRK14354.1"/>
    <property type="match status" value="1"/>
</dbReference>
<feature type="binding site" evidence="20">
    <location>
        <position position="23"/>
    </location>
    <ligand>
        <name>UDP-N-acetyl-alpha-D-glucosamine</name>
        <dbReference type="ChEBI" id="CHEBI:57705"/>
    </ligand>
</feature>
<gene>
    <name evidence="20 22" type="primary">glmU</name>
    <name evidence="22" type="ORF">CCE28_18445</name>
</gene>
<keyword evidence="6 20" id="KW-0963">Cytoplasm</keyword>
<evidence type="ECO:0000256" key="10">
    <source>
        <dbReference type="ARBA" id="ARBA00022737"/>
    </source>
</evidence>
<dbReference type="GO" id="GO:0016020">
    <property type="term" value="C:membrane"/>
    <property type="evidence" value="ECO:0007669"/>
    <property type="project" value="GOC"/>
</dbReference>
<dbReference type="GO" id="GO:0005737">
    <property type="term" value="C:cytoplasm"/>
    <property type="evidence" value="ECO:0007669"/>
    <property type="project" value="UniProtKB-SubCell"/>
</dbReference>
<feature type="binding site" evidence="20">
    <location>
        <begin position="78"/>
        <end position="79"/>
    </location>
    <ligand>
        <name>UDP-N-acetyl-alpha-D-glucosamine</name>
        <dbReference type="ChEBI" id="CHEBI:57705"/>
    </ligand>
</feature>
<dbReference type="GO" id="GO:0009245">
    <property type="term" value="P:lipid A biosynthetic process"/>
    <property type="evidence" value="ECO:0007669"/>
    <property type="project" value="UniProtKB-UniRule"/>
</dbReference>
<dbReference type="InterPro" id="IPR011004">
    <property type="entry name" value="Trimer_LpxA-like_sf"/>
</dbReference>
<evidence type="ECO:0000256" key="1">
    <source>
        <dbReference type="ARBA" id="ARBA00004496"/>
    </source>
</evidence>
<dbReference type="InterPro" id="IPR005882">
    <property type="entry name" value="Bifunctional_GlmU"/>
</dbReference>
<evidence type="ECO:0000256" key="2">
    <source>
        <dbReference type="ARBA" id="ARBA00005166"/>
    </source>
</evidence>
<dbReference type="CDD" id="cd02540">
    <property type="entry name" value="GT2_GlmU_N_bac"/>
    <property type="match status" value="1"/>
</dbReference>
<comment type="function">
    <text evidence="19 20">Catalyzes the last two sequential reactions in the de novo biosynthetic pathway for UDP-N-acetylglucosamine (UDP-GlcNAc). The C-terminal domain catalyzes the transfer of acetyl group from acetyl coenzyme A to glucosamine-1-phosphate (GlcN-1-P) to produce N-acetylglucosamine-1-phosphate (GlcNAc-1-P), which is converted into UDP-GlcNAc by the transfer of uridine 5-monophosphate (from uridine 5-triphosphate), a reaction catalyzed by the N-terminal domain.</text>
</comment>
<keyword evidence="8 20" id="KW-0548">Nucleotidyltransferase</keyword>
<feature type="binding site" evidence="20">
    <location>
        <position position="102"/>
    </location>
    <ligand>
        <name>Mg(2+)</name>
        <dbReference type="ChEBI" id="CHEBI:18420"/>
    </ligand>
</feature>
<dbReference type="UniPathway" id="UPA00113">
    <property type="reaction ID" value="UER00532"/>
</dbReference>
<dbReference type="Gene3D" id="2.160.10.10">
    <property type="entry name" value="Hexapeptide repeat proteins"/>
    <property type="match status" value="1"/>
</dbReference>
<dbReference type="InterPro" id="IPR005835">
    <property type="entry name" value="NTP_transferase_dom"/>
</dbReference>
<feature type="region of interest" description="N-acetyltransferase" evidence="20">
    <location>
        <begin position="251"/>
        <end position="458"/>
    </location>
</feature>
<comment type="subunit">
    <text evidence="20">Homotrimer.</text>
</comment>
<evidence type="ECO:0000256" key="5">
    <source>
        <dbReference type="ARBA" id="ARBA00007947"/>
    </source>
</evidence>
<feature type="binding site" evidence="20">
    <location>
        <position position="365"/>
    </location>
    <ligand>
        <name>UDP-N-acetyl-alpha-D-glucosamine</name>
        <dbReference type="ChEBI" id="CHEBI:57705"/>
    </ligand>
</feature>
<dbReference type="InterPro" id="IPR038009">
    <property type="entry name" value="GlmU_C_LbH"/>
</dbReference>
<dbReference type="PANTHER" id="PTHR43584">
    <property type="entry name" value="NUCLEOTIDYL TRANSFERASE"/>
    <property type="match status" value="1"/>
</dbReference>
<evidence type="ECO:0000256" key="7">
    <source>
        <dbReference type="ARBA" id="ARBA00022679"/>
    </source>
</evidence>
<dbReference type="GO" id="GO:0008360">
    <property type="term" value="P:regulation of cell shape"/>
    <property type="evidence" value="ECO:0007669"/>
    <property type="project" value="UniProtKB-KW"/>
</dbReference>
<keyword evidence="16 20" id="KW-0961">Cell wall biogenesis/degradation</keyword>
<dbReference type="UniPathway" id="UPA00973"/>
<dbReference type="EC" id="2.3.1.157" evidence="20"/>
<dbReference type="HAMAP" id="MF_01631">
    <property type="entry name" value="GlmU"/>
    <property type="match status" value="1"/>
</dbReference>
<keyword evidence="15 20" id="KW-0012">Acyltransferase</keyword>
<dbReference type="CDD" id="cd03353">
    <property type="entry name" value="LbH_GlmU_C"/>
    <property type="match status" value="1"/>
</dbReference>
<comment type="similarity">
    <text evidence="4 20">In the C-terminal section; belongs to the transferase hexapeptide repeat family.</text>
</comment>
<keyword evidence="7 20" id="KW-0808">Transferase</keyword>
<evidence type="ECO:0000313" key="23">
    <source>
        <dbReference type="Proteomes" id="UP000216024"/>
    </source>
</evidence>
<comment type="subcellular location">
    <subcellularLocation>
        <location evidence="1 20">Cytoplasm</location>
    </subcellularLocation>
</comment>
<evidence type="ECO:0000256" key="11">
    <source>
        <dbReference type="ARBA" id="ARBA00022842"/>
    </source>
</evidence>
<feature type="binding site" evidence="20">
    <location>
        <begin position="385"/>
        <end position="386"/>
    </location>
    <ligand>
        <name>acetyl-CoA</name>
        <dbReference type="ChEBI" id="CHEBI:57288"/>
    </ligand>
</feature>
<dbReference type="GO" id="GO:0000902">
    <property type="term" value="P:cell morphogenesis"/>
    <property type="evidence" value="ECO:0007669"/>
    <property type="project" value="UniProtKB-UniRule"/>
</dbReference>
<comment type="similarity">
    <text evidence="5 20">In the N-terminal section; belongs to the N-acetylglucosamine-1-phosphate uridyltransferase family.</text>
</comment>
<accession>A0A267MFS2</accession>
<evidence type="ECO:0000256" key="9">
    <source>
        <dbReference type="ARBA" id="ARBA00022723"/>
    </source>
</evidence>
<evidence type="ECO:0000256" key="18">
    <source>
        <dbReference type="ARBA" id="ARBA00048493"/>
    </source>
</evidence>
<keyword evidence="12 20" id="KW-0133">Cell shape</keyword>